<evidence type="ECO:0000256" key="9">
    <source>
        <dbReference type="ARBA" id="ARBA00025044"/>
    </source>
</evidence>
<evidence type="ECO:0000256" key="10">
    <source>
        <dbReference type="NCBIfam" id="TIGR01397"/>
    </source>
</evidence>
<dbReference type="EMBL" id="BNAQ01000006">
    <property type="protein sequence ID" value="GHH23293.1"/>
    <property type="molecule type" value="Genomic_DNA"/>
</dbReference>
<reference evidence="14" key="1">
    <citation type="journal article" date="2019" name="Int. J. Syst. Evol. Microbiol.">
        <title>The Global Catalogue of Microorganisms (GCM) 10K type strain sequencing project: providing services to taxonomists for standard genome sequencing and annotation.</title>
        <authorList>
            <consortium name="The Broad Institute Genomics Platform"/>
            <consortium name="The Broad Institute Genome Sequencing Center for Infectious Disease"/>
            <person name="Wu L."/>
            <person name="Ma J."/>
        </authorList>
    </citation>
    <scope>NUCLEOTIDE SEQUENCE [LARGE SCALE GENOMIC DNA]</scope>
    <source>
        <strain evidence="14">CGMCC 1.8957</strain>
    </source>
</reference>
<comment type="function">
    <text evidence="9 11">FliM is one of three proteins (FliG, FliN, FliM) that forms the rotor-mounted switch complex (C ring), located at the base of the basal body. This complex interacts with the CheY and CheZ chemotaxis proteins, in addition to contacting components of the motor that determine the direction of flagellar rotation.</text>
</comment>
<dbReference type="PRINTS" id="PR00955">
    <property type="entry name" value="FLGMOTORFLIM"/>
</dbReference>
<dbReference type="Pfam" id="PF01052">
    <property type="entry name" value="FliMN_C"/>
    <property type="match status" value="1"/>
</dbReference>
<dbReference type="Gene3D" id="3.40.1550.10">
    <property type="entry name" value="CheC-like"/>
    <property type="match status" value="1"/>
</dbReference>
<accession>A0ABQ3LU07</accession>
<evidence type="ECO:0000256" key="8">
    <source>
        <dbReference type="ARBA" id="ARBA00023143"/>
    </source>
</evidence>
<dbReference type="InterPro" id="IPR036429">
    <property type="entry name" value="SpoA-like_sf"/>
</dbReference>
<keyword evidence="13" id="KW-0966">Cell projection</keyword>
<keyword evidence="6 11" id="KW-0283">Flagellar rotation</keyword>
<gene>
    <name evidence="13" type="primary">fliM</name>
    <name evidence="13" type="ORF">GCM10008023_34090</name>
</gene>
<dbReference type="RefSeq" id="WP_189677235.1">
    <property type="nucleotide sequence ID" value="NZ_BNAQ01000006.1"/>
</dbReference>
<comment type="similarity">
    <text evidence="1 11">Belongs to the FliM family.</text>
</comment>
<evidence type="ECO:0000259" key="12">
    <source>
        <dbReference type="Pfam" id="PF01052"/>
    </source>
</evidence>
<evidence type="ECO:0000313" key="13">
    <source>
        <dbReference type="EMBL" id="GHH23293.1"/>
    </source>
</evidence>
<dbReference type="Pfam" id="PF02154">
    <property type="entry name" value="FliM"/>
    <property type="match status" value="1"/>
</dbReference>
<feature type="domain" description="Flagellar motor switch protein FliN-like C-terminal" evidence="12">
    <location>
        <begin position="262"/>
        <end position="328"/>
    </location>
</feature>
<dbReference type="CDD" id="cd17908">
    <property type="entry name" value="FliM"/>
    <property type="match status" value="1"/>
</dbReference>
<sequence>MSADDDFMDFDVAAPSITLGDGDEFDQASIDAMFGGNAPVAKKSGLKAVIESRVISHERLPMLEVVCEHMVRSFATSMRNLTSDAIDVSLDEITSIRFGEFMGRLALPAMIGVFNVVEWDNYGVITVESSLIYAVVDALLGGRRGGGPTRIEGRAFTTIETTLVSKMLELALTDFAAAFEPIDQIAIALERVETNPRFAAIAGPTNIAAVATFRVDMEGRGGKFSILLPYATIEPVREKLLQRFMGQKVGRGNIWEEHMATELLKTEVSVDVVLGEKVMRLEDVRSFAVGQTIALNTAPDDALEIQSGGVQMGRGQIGQRRNNVAVRLLADMFKDLPQ</sequence>
<keyword evidence="8 11" id="KW-0975">Bacterial flagellum</keyword>
<dbReference type="InterPro" id="IPR001543">
    <property type="entry name" value="FliN-like_C"/>
</dbReference>
<evidence type="ECO:0000256" key="1">
    <source>
        <dbReference type="ARBA" id="ARBA00011049"/>
    </source>
</evidence>
<organism evidence="13 14">
    <name type="scientific">Sphingomonas glacialis</name>
    <dbReference type="NCBI Taxonomy" id="658225"/>
    <lineage>
        <taxon>Bacteria</taxon>
        <taxon>Pseudomonadati</taxon>
        <taxon>Pseudomonadota</taxon>
        <taxon>Alphaproteobacteria</taxon>
        <taxon>Sphingomonadales</taxon>
        <taxon>Sphingomonadaceae</taxon>
        <taxon>Sphingomonas</taxon>
    </lineage>
</organism>
<dbReference type="PANTHER" id="PTHR30034:SF3">
    <property type="entry name" value="FLAGELLAR MOTOR SWITCH PROTEIN FLIM"/>
    <property type="match status" value="1"/>
</dbReference>
<evidence type="ECO:0000256" key="3">
    <source>
        <dbReference type="ARBA" id="ARBA00022475"/>
    </source>
</evidence>
<evidence type="ECO:0000256" key="11">
    <source>
        <dbReference type="PIRNR" id="PIRNR002888"/>
    </source>
</evidence>
<keyword evidence="3 11" id="KW-1003">Cell membrane</keyword>
<evidence type="ECO:0000256" key="5">
    <source>
        <dbReference type="ARBA" id="ARBA00022519"/>
    </source>
</evidence>
<dbReference type="NCBIfam" id="TIGR01397">
    <property type="entry name" value="fliM_switch"/>
    <property type="match status" value="1"/>
</dbReference>
<dbReference type="Proteomes" id="UP000652430">
    <property type="component" value="Unassembled WGS sequence"/>
</dbReference>
<dbReference type="SUPFAM" id="SSF103039">
    <property type="entry name" value="CheC-like"/>
    <property type="match status" value="1"/>
</dbReference>
<dbReference type="InterPro" id="IPR001689">
    <property type="entry name" value="Flag_FliM"/>
</dbReference>
<keyword evidence="13" id="KW-0969">Cilium</keyword>
<keyword evidence="7 11" id="KW-0472">Membrane</keyword>
<keyword evidence="4 11" id="KW-0145">Chemotaxis</keyword>
<evidence type="ECO:0000313" key="14">
    <source>
        <dbReference type="Proteomes" id="UP000652430"/>
    </source>
</evidence>
<protein>
    <recommendedName>
        <fullName evidence="2 10">Flagellar motor switch protein FliM</fullName>
    </recommendedName>
</protein>
<keyword evidence="14" id="KW-1185">Reference proteome</keyword>
<name>A0ABQ3LU07_9SPHN</name>
<evidence type="ECO:0000256" key="2">
    <source>
        <dbReference type="ARBA" id="ARBA00021898"/>
    </source>
</evidence>
<evidence type="ECO:0000256" key="4">
    <source>
        <dbReference type="ARBA" id="ARBA00022500"/>
    </source>
</evidence>
<comment type="subcellular location">
    <subcellularLocation>
        <location evidence="11">Cell inner membrane</location>
        <topology evidence="11">Peripheral membrane protein</topology>
    </subcellularLocation>
    <subcellularLocation>
        <location evidence="11">Bacterial flagellum basal body</location>
    </subcellularLocation>
</comment>
<keyword evidence="5 11" id="KW-0997">Cell inner membrane</keyword>
<comment type="caution">
    <text evidence="13">The sequence shown here is derived from an EMBL/GenBank/DDBJ whole genome shotgun (WGS) entry which is preliminary data.</text>
</comment>
<dbReference type="Gene3D" id="2.30.330.10">
    <property type="entry name" value="SpoA-like"/>
    <property type="match status" value="1"/>
</dbReference>
<dbReference type="PANTHER" id="PTHR30034">
    <property type="entry name" value="FLAGELLAR MOTOR SWITCH PROTEIN FLIM"/>
    <property type="match status" value="1"/>
</dbReference>
<dbReference type="SUPFAM" id="SSF101801">
    <property type="entry name" value="Surface presentation of antigens (SPOA)"/>
    <property type="match status" value="1"/>
</dbReference>
<evidence type="ECO:0000256" key="7">
    <source>
        <dbReference type="ARBA" id="ARBA00023136"/>
    </source>
</evidence>
<evidence type="ECO:0000256" key="6">
    <source>
        <dbReference type="ARBA" id="ARBA00022779"/>
    </source>
</evidence>
<dbReference type="PIRSF" id="PIRSF002888">
    <property type="entry name" value="FliM"/>
    <property type="match status" value="1"/>
</dbReference>
<keyword evidence="13" id="KW-0282">Flagellum</keyword>
<dbReference type="InterPro" id="IPR028976">
    <property type="entry name" value="CheC-like_sf"/>
</dbReference>
<proteinExistence type="inferred from homology"/>